<comment type="similarity">
    <text evidence="2">Belongs to the bacterial solute-binding protein 2 family.</text>
</comment>
<dbReference type="EMBL" id="JAAYEE010000229">
    <property type="protein sequence ID" value="NLW36278.1"/>
    <property type="molecule type" value="Genomic_DNA"/>
</dbReference>
<dbReference type="Gene3D" id="3.40.50.2300">
    <property type="match status" value="2"/>
</dbReference>
<keyword evidence="4" id="KW-0732">Signal</keyword>
<name>A0A971M5I9_9BACT</name>
<evidence type="ECO:0000313" key="7">
    <source>
        <dbReference type="Proteomes" id="UP000777265"/>
    </source>
</evidence>
<dbReference type="InterPro" id="IPR050555">
    <property type="entry name" value="Bact_Solute-Bind_Prot2"/>
</dbReference>
<organism evidence="6 7">
    <name type="scientific">Syntrophorhabdus aromaticivorans</name>
    <dbReference type="NCBI Taxonomy" id="328301"/>
    <lineage>
        <taxon>Bacteria</taxon>
        <taxon>Pseudomonadati</taxon>
        <taxon>Thermodesulfobacteriota</taxon>
        <taxon>Syntrophorhabdia</taxon>
        <taxon>Syntrophorhabdales</taxon>
        <taxon>Syntrophorhabdaceae</taxon>
        <taxon>Syntrophorhabdus</taxon>
    </lineage>
</organism>
<dbReference type="AlphaFoldDB" id="A0A971M5I9"/>
<evidence type="ECO:0000256" key="3">
    <source>
        <dbReference type="SAM" id="MobiDB-lite"/>
    </source>
</evidence>
<evidence type="ECO:0000256" key="4">
    <source>
        <dbReference type="SAM" id="SignalP"/>
    </source>
</evidence>
<gene>
    <name evidence="6" type="ORF">GXY80_12515</name>
</gene>
<dbReference type="CDD" id="cd01536">
    <property type="entry name" value="PBP1_ABC_sugar_binding-like"/>
    <property type="match status" value="1"/>
</dbReference>
<protein>
    <submittedName>
        <fullName evidence="6">Sugar ABC transporter substrate-binding protein</fullName>
    </submittedName>
</protein>
<proteinExistence type="inferred from homology"/>
<evidence type="ECO:0000256" key="1">
    <source>
        <dbReference type="ARBA" id="ARBA00004196"/>
    </source>
</evidence>
<feature type="domain" description="Periplasmic binding protein" evidence="5">
    <location>
        <begin position="73"/>
        <end position="331"/>
    </location>
</feature>
<dbReference type="PROSITE" id="PS51257">
    <property type="entry name" value="PROKAR_LIPOPROTEIN"/>
    <property type="match status" value="1"/>
</dbReference>
<sequence length="402" mass="42774">MKKVVVLLLVLAVLFATLAGCAQTPATQAPEETSAPETSTGAGVQEGMDVDVGKEVESQAGQQEGKEYNFAIIYGGVHPFFDPWRFGAQQAAMDLGIPTPNVTSPQDWDQTQQNAIIDGLVAGGVNGIGMFTSDAVAGNEKISELVDMGIPVVTMGGSPATPSKATFCYTTDVGASVAYATQAIIDKLKADGKTEGKLMHLCSGLADTNTQKRQAAIKEVLAKEENAGFTLEWELADTDATQPAEEAISAMYSSYYKEVDGIVCTGYINAQVLAKTMNERGTNDGIIAIGIDDSTDVMTAIEKGYMYGTMTQSSWAMGYVGTYGLKLLTDGYTYKEGAPFLINSGFWLCTKDNIAQYQERQQKIATEFVSTMADKFFDAPGATPAPFDTSTLPAVVGPVYPD</sequence>
<dbReference type="Proteomes" id="UP000777265">
    <property type="component" value="Unassembled WGS sequence"/>
</dbReference>
<evidence type="ECO:0000313" key="6">
    <source>
        <dbReference type="EMBL" id="NLW36278.1"/>
    </source>
</evidence>
<feature type="region of interest" description="Disordered" evidence="3">
    <location>
        <begin position="26"/>
        <end position="45"/>
    </location>
</feature>
<dbReference type="InterPro" id="IPR025997">
    <property type="entry name" value="SBP_2_dom"/>
</dbReference>
<reference evidence="6" key="2">
    <citation type="submission" date="2020-01" db="EMBL/GenBank/DDBJ databases">
        <authorList>
            <person name="Campanaro S."/>
        </authorList>
    </citation>
    <scope>NUCLEOTIDE SEQUENCE</scope>
    <source>
        <strain evidence="6">AS06rmzACSIP_7</strain>
    </source>
</reference>
<dbReference type="GO" id="GO:0030288">
    <property type="term" value="C:outer membrane-bounded periplasmic space"/>
    <property type="evidence" value="ECO:0007669"/>
    <property type="project" value="TreeGrafter"/>
</dbReference>
<comment type="caution">
    <text evidence="6">The sequence shown here is derived from an EMBL/GenBank/DDBJ whole genome shotgun (WGS) entry which is preliminary data.</text>
</comment>
<feature type="chain" id="PRO_5036941552" evidence="4">
    <location>
        <begin position="23"/>
        <end position="402"/>
    </location>
</feature>
<feature type="compositionally biased region" description="Polar residues" evidence="3">
    <location>
        <begin position="26"/>
        <end position="42"/>
    </location>
</feature>
<evidence type="ECO:0000259" key="5">
    <source>
        <dbReference type="Pfam" id="PF13407"/>
    </source>
</evidence>
<evidence type="ECO:0000256" key="2">
    <source>
        <dbReference type="ARBA" id="ARBA00007639"/>
    </source>
</evidence>
<dbReference type="PANTHER" id="PTHR30036">
    <property type="entry name" value="D-XYLOSE-BINDING PERIPLASMIC PROTEIN"/>
    <property type="match status" value="1"/>
</dbReference>
<comment type="subcellular location">
    <subcellularLocation>
        <location evidence="1">Cell envelope</location>
    </subcellularLocation>
</comment>
<dbReference type="GO" id="GO:0030246">
    <property type="term" value="F:carbohydrate binding"/>
    <property type="evidence" value="ECO:0007669"/>
    <property type="project" value="TreeGrafter"/>
</dbReference>
<accession>A0A971M5I9</accession>
<reference evidence="6" key="1">
    <citation type="journal article" date="2020" name="Biotechnol. Biofuels">
        <title>New insights from the biogas microbiome by comprehensive genome-resolved metagenomics of nearly 1600 species originating from multiple anaerobic digesters.</title>
        <authorList>
            <person name="Campanaro S."/>
            <person name="Treu L."/>
            <person name="Rodriguez-R L.M."/>
            <person name="Kovalovszki A."/>
            <person name="Ziels R.M."/>
            <person name="Maus I."/>
            <person name="Zhu X."/>
            <person name="Kougias P.G."/>
            <person name="Basile A."/>
            <person name="Luo G."/>
            <person name="Schluter A."/>
            <person name="Konstantinidis K.T."/>
            <person name="Angelidaki I."/>
        </authorList>
    </citation>
    <scope>NUCLEOTIDE SEQUENCE</scope>
    <source>
        <strain evidence="6">AS06rmzACSIP_7</strain>
    </source>
</reference>
<dbReference type="SUPFAM" id="SSF53822">
    <property type="entry name" value="Periplasmic binding protein-like I"/>
    <property type="match status" value="1"/>
</dbReference>
<dbReference type="Pfam" id="PF13407">
    <property type="entry name" value="Peripla_BP_4"/>
    <property type="match status" value="1"/>
</dbReference>
<dbReference type="PANTHER" id="PTHR30036:SF7">
    <property type="entry name" value="ABC TRANSPORTER PERIPLASMIC-BINDING PROTEIN YPHF"/>
    <property type="match status" value="1"/>
</dbReference>
<feature type="signal peptide" evidence="4">
    <location>
        <begin position="1"/>
        <end position="22"/>
    </location>
</feature>
<dbReference type="InterPro" id="IPR028082">
    <property type="entry name" value="Peripla_BP_I"/>
</dbReference>